<protein>
    <submittedName>
        <fullName evidence="1">Uncharacterized protein</fullName>
    </submittedName>
</protein>
<evidence type="ECO:0000313" key="1">
    <source>
        <dbReference type="EMBL" id="KAF6175648.1"/>
    </source>
</evidence>
<keyword evidence="2" id="KW-1185">Reference proteome</keyword>
<comment type="caution">
    <text evidence="1">The sequence shown here is derived from an EMBL/GenBank/DDBJ whole genome shotgun (WGS) entry which is preliminary data.</text>
</comment>
<dbReference type="EMBL" id="JACGCM010000155">
    <property type="protein sequence ID" value="KAF6175648.1"/>
    <property type="molecule type" value="Genomic_DNA"/>
</dbReference>
<sequence>MKKPILELTQYHFMEQHIETQCDLDQTHYSISSKTDKGFDHKHMLVSLKINGQP</sequence>
<accession>A0A7J7P8Y6</accession>
<proteinExistence type="predicted"/>
<organism evidence="1 2">
    <name type="scientific">Kingdonia uniflora</name>
    <dbReference type="NCBI Taxonomy" id="39325"/>
    <lineage>
        <taxon>Eukaryota</taxon>
        <taxon>Viridiplantae</taxon>
        <taxon>Streptophyta</taxon>
        <taxon>Embryophyta</taxon>
        <taxon>Tracheophyta</taxon>
        <taxon>Spermatophyta</taxon>
        <taxon>Magnoliopsida</taxon>
        <taxon>Ranunculales</taxon>
        <taxon>Circaeasteraceae</taxon>
        <taxon>Kingdonia</taxon>
    </lineage>
</organism>
<dbReference type="AlphaFoldDB" id="A0A7J7P8Y6"/>
<name>A0A7J7P8Y6_9MAGN</name>
<evidence type="ECO:0000313" key="2">
    <source>
        <dbReference type="Proteomes" id="UP000541444"/>
    </source>
</evidence>
<gene>
    <name evidence="1" type="ORF">GIB67_022650</name>
</gene>
<dbReference type="Proteomes" id="UP000541444">
    <property type="component" value="Unassembled WGS sequence"/>
</dbReference>
<reference evidence="1 2" key="1">
    <citation type="journal article" date="2020" name="IScience">
        <title>Genome Sequencing of the Endangered Kingdonia uniflora (Circaeasteraceae, Ranunculales) Reveals Potential Mechanisms of Evolutionary Specialization.</title>
        <authorList>
            <person name="Sun Y."/>
            <person name="Deng T."/>
            <person name="Zhang A."/>
            <person name="Moore M.J."/>
            <person name="Landis J.B."/>
            <person name="Lin N."/>
            <person name="Zhang H."/>
            <person name="Zhang X."/>
            <person name="Huang J."/>
            <person name="Zhang X."/>
            <person name="Sun H."/>
            <person name="Wang H."/>
        </authorList>
    </citation>
    <scope>NUCLEOTIDE SEQUENCE [LARGE SCALE GENOMIC DNA]</scope>
    <source>
        <strain evidence="1">TB1705</strain>
        <tissue evidence="1">Leaf</tissue>
    </source>
</reference>